<proteinExistence type="predicted"/>
<evidence type="ECO:0000313" key="2">
    <source>
        <dbReference type="Proteomes" id="UP000320580"/>
    </source>
</evidence>
<dbReference type="OrthoDB" id="4119476at2"/>
<dbReference type="SUPFAM" id="SSF48452">
    <property type="entry name" value="TPR-like"/>
    <property type="match status" value="1"/>
</dbReference>
<name>A0A5B8JR26_9ACTN</name>
<evidence type="ECO:0000313" key="1">
    <source>
        <dbReference type="EMBL" id="QDY80400.1"/>
    </source>
</evidence>
<dbReference type="Gene3D" id="1.25.40.10">
    <property type="entry name" value="Tetratricopeptide repeat domain"/>
    <property type="match status" value="1"/>
</dbReference>
<organism evidence="1 2">
    <name type="scientific">Streptomyces qinzhouensis</name>
    <dbReference type="NCBI Taxonomy" id="2599401"/>
    <lineage>
        <taxon>Bacteria</taxon>
        <taxon>Bacillati</taxon>
        <taxon>Actinomycetota</taxon>
        <taxon>Actinomycetes</taxon>
        <taxon>Kitasatosporales</taxon>
        <taxon>Streptomycetaceae</taxon>
        <taxon>Streptomyces</taxon>
    </lineage>
</organism>
<protein>
    <recommendedName>
        <fullName evidence="3">Transcriptional regulator</fullName>
    </recommendedName>
</protein>
<sequence length="407" mass="44057">MNRSTVTRWLAGTHPRPPAPAYILEALARRLGRPLAADAAGLTRAPARIPDWSWKADPVHHLAKLTHSQLDPGRGRVLGADVYSLAALAVPDWDDLLARTVARRAGVLGGRRVGRTEVEALKSMATFFAASTGAFGGGHARTALTAYLADDVTPWLLSGAGEQVHRQLLTHTAQLTVLLGNMCADDNDNVLAQHYHRTAAHLAAEAEDPHTYTIALRALAAHALDLGHRQPSLALTEQAAATATRHSSPLAQSFTQSQLALAHARANDRPRALLALHNAEVLHSHADQNLSDPFDSYPTAALHFQRARTLTALRDHQAADRAYSASLRARAPQARRARALTTALLAESQLLQGNLEESLTTWKRFLIDYPGLRSTRATASLTTMRQVLRPYSAHPDVALLTEEAATL</sequence>
<accession>A0A5B8JR26</accession>
<dbReference type="InterPro" id="IPR011990">
    <property type="entry name" value="TPR-like_helical_dom_sf"/>
</dbReference>
<evidence type="ECO:0008006" key="3">
    <source>
        <dbReference type="Google" id="ProtNLM"/>
    </source>
</evidence>
<keyword evidence="2" id="KW-1185">Reference proteome</keyword>
<gene>
    <name evidence="1" type="ORF">FQU76_32155</name>
</gene>
<dbReference type="AlphaFoldDB" id="A0A5B8JR26"/>
<reference evidence="1 2" key="1">
    <citation type="submission" date="2019-07" db="EMBL/GenBank/DDBJ databases">
        <authorList>
            <person name="Zhu P."/>
        </authorList>
    </citation>
    <scope>NUCLEOTIDE SEQUENCE [LARGE SCALE GENOMIC DNA]</scope>
    <source>
        <strain evidence="1 2">SSL-25</strain>
    </source>
</reference>
<dbReference type="Proteomes" id="UP000320580">
    <property type="component" value="Chromosome"/>
</dbReference>
<dbReference type="KEGG" id="sqz:FQU76_32155"/>
<dbReference type="RefSeq" id="WP_146483794.1">
    <property type="nucleotide sequence ID" value="NZ_CP042266.1"/>
</dbReference>
<dbReference type="EMBL" id="CP042266">
    <property type="protein sequence ID" value="QDY80400.1"/>
    <property type="molecule type" value="Genomic_DNA"/>
</dbReference>